<feature type="domain" description="PARP catalytic" evidence="6">
    <location>
        <begin position="32"/>
        <end position="258"/>
    </location>
</feature>
<sequence length="333" mass="37506">MREELEIEDRGSVIVDNDDDETGDAGADNGEAHSGYNNDSFEDFTRNGMVKIGEGTLEHDIIKKTLLEGVGRYAKDTKIVAIHKNSVSGSVGKARWLTFRIFAKAVAERRAGNANLRFAWYGASREEICQVISHGYSQCGETANGQSHGVGISLSPAKFSIDSVESSAVDENGLRHILLCRVILGKMETIPAGSMQFQPSSTEFDSGVDNIVEPRRFIVWNAFMNSHIFPDYIISIKAPSFTGMKRNQMRPLRPTSPWMSFPVLLSILSQFLDPSKMALIFKFHDDFKKKKITRLQLIRRVRQISGDELLVHIIRSCKERFGSWRSLTRKIFR</sequence>
<evidence type="ECO:0000313" key="8">
    <source>
        <dbReference type="EMBL" id="KAF2286658.1"/>
    </source>
</evidence>
<dbReference type="GO" id="GO:0003950">
    <property type="term" value="F:NAD+ poly-ADP-ribosyltransferase activity"/>
    <property type="evidence" value="ECO:0007669"/>
    <property type="project" value="InterPro"/>
</dbReference>
<evidence type="ECO:0000256" key="2">
    <source>
        <dbReference type="ARBA" id="ARBA00022473"/>
    </source>
</evidence>
<dbReference type="AlphaFoldDB" id="A0A6A6KFH2"/>
<evidence type="ECO:0000256" key="5">
    <source>
        <dbReference type="SAM" id="MobiDB-lite"/>
    </source>
</evidence>
<evidence type="ECO:0000256" key="3">
    <source>
        <dbReference type="ARBA" id="ARBA00023016"/>
    </source>
</evidence>
<dbReference type="SUPFAM" id="SSF56399">
    <property type="entry name" value="ADP-ribosylation"/>
    <property type="match status" value="1"/>
</dbReference>
<comment type="caution">
    <text evidence="8">The sequence shown here is derived from an EMBL/GenBank/DDBJ whole genome shotgun (WGS) entry which is preliminary data.</text>
</comment>
<dbReference type="Proteomes" id="UP000467840">
    <property type="component" value="Chromosome 3"/>
</dbReference>
<proteinExistence type="predicted"/>
<dbReference type="InterPro" id="IPR012317">
    <property type="entry name" value="Poly(ADP-ribose)pol_cat_dom"/>
</dbReference>
<evidence type="ECO:0000256" key="1">
    <source>
        <dbReference type="ARBA" id="ARBA00004123"/>
    </source>
</evidence>
<dbReference type="InterPro" id="IPR044964">
    <property type="entry name" value="RCD1/SRO1-5"/>
</dbReference>
<comment type="subcellular location">
    <subcellularLocation>
        <location evidence="1">Nucleus</location>
    </subcellularLocation>
</comment>
<organism evidence="8 9">
    <name type="scientific">Hevea brasiliensis</name>
    <name type="common">Para rubber tree</name>
    <name type="synonym">Siphonia brasiliensis</name>
    <dbReference type="NCBI Taxonomy" id="3981"/>
    <lineage>
        <taxon>Eukaryota</taxon>
        <taxon>Viridiplantae</taxon>
        <taxon>Streptophyta</taxon>
        <taxon>Embryophyta</taxon>
        <taxon>Tracheophyta</taxon>
        <taxon>Spermatophyta</taxon>
        <taxon>Magnoliopsida</taxon>
        <taxon>eudicotyledons</taxon>
        <taxon>Gunneridae</taxon>
        <taxon>Pentapetalae</taxon>
        <taxon>rosids</taxon>
        <taxon>fabids</taxon>
        <taxon>Malpighiales</taxon>
        <taxon>Euphorbiaceae</taxon>
        <taxon>Crotonoideae</taxon>
        <taxon>Micrandreae</taxon>
        <taxon>Hevea</taxon>
    </lineage>
</organism>
<evidence type="ECO:0000259" key="6">
    <source>
        <dbReference type="PROSITE" id="PS51059"/>
    </source>
</evidence>
<dbReference type="PANTHER" id="PTHR32263:SF14">
    <property type="entry name" value="INACTIVE POLY [ADP-RIBOSE] POLYMERASE SRO2-RELATED"/>
    <property type="match status" value="1"/>
</dbReference>
<evidence type="ECO:0000259" key="7">
    <source>
        <dbReference type="PROSITE" id="PS51879"/>
    </source>
</evidence>
<name>A0A6A6KFH2_HEVBR</name>
<evidence type="ECO:0000256" key="4">
    <source>
        <dbReference type="ARBA" id="ARBA00023242"/>
    </source>
</evidence>
<dbReference type="Gene3D" id="3.90.228.10">
    <property type="match status" value="1"/>
</dbReference>
<feature type="compositionally biased region" description="Basic and acidic residues" evidence="5">
    <location>
        <begin position="1"/>
        <end position="11"/>
    </location>
</feature>
<feature type="domain" description="RST" evidence="7">
    <location>
        <begin position="252"/>
        <end position="323"/>
    </location>
</feature>
<dbReference type="EMBL" id="JAAGAX010000017">
    <property type="protein sequence ID" value="KAF2286658.1"/>
    <property type="molecule type" value="Genomic_DNA"/>
</dbReference>
<evidence type="ECO:0000313" key="9">
    <source>
        <dbReference type="Proteomes" id="UP000467840"/>
    </source>
</evidence>
<dbReference type="PROSITE" id="PS51879">
    <property type="entry name" value="RST"/>
    <property type="match status" value="1"/>
</dbReference>
<protein>
    <recommendedName>
        <fullName evidence="10">Poly [ADP-ribose] polymerase</fullName>
    </recommendedName>
</protein>
<dbReference type="PROSITE" id="PS51059">
    <property type="entry name" value="PARP_CATALYTIC"/>
    <property type="match status" value="1"/>
</dbReference>
<reference evidence="8 9" key="1">
    <citation type="journal article" date="2020" name="Mol. Plant">
        <title>The Chromosome-Based Rubber Tree Genome Provides New Insights into Spurge Genome Evolution and Rubber Biosynthesis.</title>
        <authorList>
            <person name="Liu J."/>
            <person name="Shi C."/>
            <person name="Shi C.C."/>
            <person name="Li W."/>
            <person name="Zhang Q.J."/>
            <person name="Zhang Y."/>
            <person name="Li K."/>
            <person name="Lu H.F."/>
            <person name="Shi C."/>
            <person name="Zhu S.T."/>
            <person name="Xiao Z.Y."/>
            <person name="Nan H."/>
            <person name="Yue Y."/>
            <person name="Zhu X.G."/>
            <person name="Wu Y."/>
            <person name="Hong X.N."/>
            <person name="Fan G.Y."/>
            <person name="Tong Y."/>
            <person name="Zhang D."/>
            <person name="Mao C.L."/>
            <person name="Liu Y.L."/>
            <person name="Hao S.J."/>
            <person name="Liu W.Q."/>
            <person name="Lv M.Q."/>
            <person name="Zhang H.B."/>
            <person name="Liu Y."/>
            <person name="Hu-Tang G.R."/>
            <person name="Wang J.P."/>
            <person name="Wang J.H."/>
            <person name="Sun Y.H."/>
            <person name="Ni S.B."/>
            <person name="Chen W.B."/>
            <person name="Zhang X.C."/>
            <person name="Jiao Y.N."/>
            <person name="Eichler E.E."/>
            <person name="Li G.H."/>
            <person name="Liu X."/>
            <person name="Gao L.Z."/>
        </authorList>
    </citation>
    <scope>NUCLEOTIDE SEQUENCE [LARGE SCALE GENOMIC DNA]</scope>
    <source>
        <strain evidence="9">cv. GT1</strain>
        <tissue evidence="8">Leaf</tissue>
    </source>
</reference>
<dbReference type="GO" id="GO:0005634">
    <property type="term" value="C:nucleus"/>
    <property type="evidence" value="ECO:0007669"/>
    <property type="project" value="UniProtKB-SubCell"/>
</dbReference>
<feature type="region of interest" description="Disordered" evidence="5">
    <location>
        <begin position="1"/>
        <end position="38"/>
    </location>
</feature>
<keyword evidence="3" id="KW-0346">Stress response</keyword>
<dbReference type="Pfam" id="PF12174">
    <property type="entry name" value="RST"/>
    <property type="match status" value="1"/>
</dbReference>
<keyword evidence="9" id="KW-1185">Reference proteome</keyword>
<dbReference type="InterPro" id="IPR022003">
    <property type="entry name" value="RST"/>
</dbReference>
<keyword evidence="2" id="KW-0217">Developmental protein</keyword>
<gene>
    <name evidence="8" type="ORF">GH714_023264</name>
</gene>
<keyword evidence="4" id="KW-0539">Nucleus</keyword>
<dbReference type="PANTHER" id="PTHR32263">
    <property type="entry name" value="INACTIVE POLY [ADP-RIBOSE] POLYMERASE SRO4-RELATED"/>
    <property type="match status" value="1"/>
</dbReference>
<accession>A0A6A6KFH2</accession>
<evidence type="ECO:0008006" key="10">
    <source>
        <dbReference type="Google" id="ProtNLM"/>
    </source>
</evidence>